<proteinExistence type="predicted"/>
<reference evidence="2 3" key="1">
    <citation type="submission" date="2020-03" db="EMBL/GenBank/DDBJ databases">
        <title>Screen low temperature-resistant strains for efficient degradation of petroleum hydrocarbons under the low temperature.</title>
        <authorList>
            <person name="Wang Y."/>
            <person name="Chen J."/>
        </authorList>
    </citation>
    <scope>NUCLEOTIDE SEQUENCE [LARGE SCALE GENOMIC DNA]</scope>
    <source>
        <strain evidence="2 3">KB1</strain>
    </source>
</reference>
<evidence type="ECO:0000313" key="2">
    <source>
        <dbReference type="EMBL" id="QIP40982.1"/>
    </source>
</evidence>
<accession>A0A6G9CVU8</accession>
<gene>
    <name evidence="2" type="ORF">G9444_3738</name>
</gene>
<dbReference type="AlphaFoldDB" id="A0A6G9CVU8"/>
<evidence type="ECO:0000256" key="1">
    <source>
        <dbReference type="SAM" id="MobiDB-lite"/>
    </source>
</evidence>
<dbReference type="EMBL" id="CP050124">
    <property type="protein sequence ID" value="QIP40982.1"/>
    <property type="molecule type" value="Genomic_DNA"/>
</dbReference>
<organism evidence="2 3">
    <name type="scientific">Rhodococcus erythropolis</name>
    <name type="common">Arthrobacter picolinophilus</name>
    <dbReference type="NCBI Taxonomy" id="1833"/>
    <lineage>
        <taxon>Bacteria</taxon>
        <taxon>Bacillati</taxon>
        <taxon>Actinomycetota</taxon>
        <taxon>Actinomycetes</taxon>
        <taxon>Mycobacteriales</taxon>
        <taxon>Nocardiaceae</taxon>
        <taxon>Rhodococcus</taxon>
        <taxon>Rhodococcus erythropolis group</taxon>
    </lineage>
</organism>
<sequence length="201" mass="21684">MTLRRKRRPLGSTIGASLGSSSRDRAANALVAWSEYAGAMAATHKSRPWFLRIFGTKIPTPLDAGRSDLVVVAEGFDDAEASSTALERAASTEPEFRAESEVVLRHHLDLPEGSVADAESIVAQDGYVRGSSRPEDVTPVVENSVRVVFERVQVLDALHCSQERSRMAGLAQRLGGSVAGWDALQPPILAEAPPKRGRRKS</sequence>
<protein>
    <submittedName>
        <fullName evidence="2">Uncharacterized protein</fullName>
    </submittedName>
</protein>
<feature type="region of interest" description="Disordered" evidence="1">
    <location>
        <begin position="1"/>
        <end position="20"/>
    </location>
</feature>
<evidence type="ECO:0000313" key="3">
    <source>
        <dbReference type="Proteomes" id="UP000502345"/>
    </source>
</evidence>
<name>A0A6G9CVU8_RHOER</name>
<dbReference type="Proteomes" id="UP000502345">
    <property type="component" value="Chromosome"/>
</dbReference>